<dbReference type="Proteomes" id="UP000295601">
    <property type="component" value="Unassembled WGS sequence"/>
</dbReference>
<accession>A0A4R6S7Q0</accession>
<feature type="region of interest" description="Disordered" evidence="1">
    <location>
        <begin position="366"/>
        <end position="391"/>
    </location>
</feature>
<dbReference type="AlphaFoldDB" id="A0A4R6S7Q0"/>
<dbReference type="NCBIfam" id="TIGR01167">
    <property type="entry name" value="LPXTG_anchor"/>
    <property type="match status" value="1"/>
</dbReference>
<name>A0A4R6S7Q0_9MICO</name>
<dbReference type="RefSeq" id="WP_133615639.1">
    <property type="nucleotide sequence ID" value="NZ_SNYA01000001.1"/>
</dbReference>
<evidence type="ECO:0000313" key="4">
    <source>
        <dbReference type="Proteomes" id="UP000295601"/>
    </source>
</evidence>
<organism evidence="3 4">
    <name type="scientific">Leucobacter luti</name>
    <dbReference type="NCBI Taxonomy" id="340320"/>
    <lineage>
        <taxon>Bacteria</taxon>
        <taxon>Bacillati</taxon>
        <taxon>Actinomycetota</taxon>
        <taxon>Actinomycetes</taxon>
        <taxon>Micrococcales</taxon>
        <taxon>Microbacteriaceae</taxon>
        <taxon>Leucobacter</taxon>
    </lineage>
</organism>
<reference evidence="3 4" key="1">
    <citation type="submission" date="2019-03" db="EMBL/GenBank/DDBJ databases">
        <title>Genomic analyses of the natural microbiome of Caenorhabditis elegans.</title>
        <authorList>
            <person name="Samuel B."/>
        </authorList>
    </citation>
    <scope>NUCLEOTIDE SEQUENCE [LARGE SCALE GENOMIC DNA]</scope>
    <source>
        <strain evidence="3 4">JUb18</strain>
    </source>
</reference>
<keyword evidence="4" id="KW-1185">Reference proteome</keyword>
<feature type="region of interest" description="Disordered" evidence="1">
    <location>
        <begin position="500"/>
        <end position="543"/>
    </location>
</feature>
<proteinExistence type="predicted"/>
<evidence type="ECO:0000256" key="2">
    <source>
        <dbReference type="SAM" id="SignalP"/>
    </source>
</evidence>
<evidence type="ECO:0000313" key="3">
    <source>
        <dbReference type="EMBL" id="TDP95840.1"/>
    </source>
</evidence>
<evidence type="ECO:0000256" key="1">
    <source>
        <dbReference type="SAM" id="MobiDB-lite"/>
    </source>
</evidence>
<dbReference type="EMBL" id="SNYA01000001">
    <property type="protein sequence ID" value="TDP95840.1"/>
    <property type="molecule type" value="Genomic_DNA"/>
</dbReference>
<comment type="caution">
    <text evidence="3">The sequence shown here is derived from an EMBL/GenBank/DDBJ whole genome shotgun (WGS) entry which is preliminary data.</text>
</comment>
<dbReference type="OrthoDB" id="4990776at2"/>
<keyword evidence="2" id="KW-0732">Signal</keyword>
<feature type="chain" id="PRO_5039428350" evidence="2">
    <location>
        <begin position="22"/>
        <end position="578"/>
    </location>
</feature>
<sequence length="578" mass="57759">MLKQLTSAVTALALVTLGVGAFGGVAAAQTPAGVVTSADIAPTETPENYTSWHQGASAAGSYASTTSGLLVTGKSQIIKGETALPAVADVLSYAQSSTIVSTGDPVWHQIGFGLSNGTWTTLRALSGQEAGNWITSQPLNGLPKGGAAPLETLLNGLHGDLSYLSGGFYVDTDKRATVQSYSVNGVTTSFALPSIADPAPATVRVGADQIRPDETEYLGWHDGAAAGGSYVTTEAGLTVTGKVQVLNGEENSSTQVAQFVTGLGIEATGDVWFQVPVFYGAASEFTTLRATPEMAAAGTWVTSRAVPGFAAGSQAQIDDFALALGQHRVIGYGFLVDSGKTATVASFTANGTRTLFTPFVPRTDLPGAGVGQGSEVPPPAPESTEEITPGGTLPLSAPAGIFEPGELVAVSLQLTATSEAPATEDVSASDAAGTGATQALGAAGAASDPIPLGEFTADAVTGAVAAEAALPADLAAGAYRVLYQGANSYYWAPAALSVSDDSDPGTGEPGTENPEAEGPETGGPETPGTQTPSGQAKPAVQVLAQTGGESPLLPAALAAGALLLGAALVLRRRGVSGA</sequence>
<gene>
    <name evidence="3" type="ORF">EDF62_0534</name>
</gene>
<feature type="compositionally biased region" description="Low complexity" evidence="1">
    <location>
        <begin position="504"/>
        <end position="513"/>
    </location>
</feature>
<protein>
    <submittedName>
        <fullName evidence="3">LPXTG-motif cell wall-anchored protein</fullName>
    </submittedName>
</protein>
<feature type="signal peptide" evidence="2">
    <location>
        <begin position="1"/>
        <end position="21"/>
    </location>
</feature>
<feature type="compositionally biased region" description="Low complexity" evidence="1">
    <location>
        <begin position="522"/>
        <end position="532"/>
    </location>
</feature>